<gene>
    <name evidence="2" type="ORF">FH972_013457</name>
</gene>
<protein>
    <recommendedName>
        <fullName evidence="4">Proline-rich protein PRCC</fullName>
    </recommendedName>
</protein>
<dbReference type="PANTHER" id="PTHR13621:SF2">
    <property type="entry name" value="PROLINE-RICH PROTEIN PRCC"/>
    <property type="match status" value="1"/>
</dbReference>
<feature type="compositionally biased region" description="Polar residues" evidence="1">
    <location>
        <begin position="33"/>
        <end position="57"/>
    </location>
</feature>
<dbReference type="InterPro" id="IPR018800">
    <property type="entry name" value="PRCC"/>
</dbReference>
<dbReference type="PANTHER" id="PTHR13621">
    <property type="entry name" value="PROLINE-RICH PROTEIN PRCC"/>
    <property type="match status" value="1"/>
</dbReference>
<evidence type="ECO:0008006" key="4">
    <source>
        <dbReference type="Google" id="ProtNLM"/>
    </source>
</evidence>
<feature type="region of interest" description="Disordered" evidence="1">
    <location>
        <begin position="1"/>
        <end position="134"/>
    </location>
</feature>
<dbReference type="GO" id="GO:0005634">
    <property type="term" value="C:nucleus"/>
    <property type="evidence" value="ECO:0007669"/>
    <property type="project" value="TreeGrafter"/>
</dbReference>
<feature type="compositionally biased region" description="Polar residues" evidence="1">
    <location>
        <begin position="73"/>
        <end position="89"/>
    </location>
</feature>
<dbReference type="OrthoDB" id="206969at2759"/>
<feature type="region of interest" description="Disordered" evidence="1">
    <location>
        <begin position="177"/>
        <end position="198"/>
    </location>
</feature>
<keyword evidence="3" id="KW-1185">Reference proteome</keyword>
<dbReference type="EMBL" id="CM017325">
    <property type="protein sequence ID" value="KAE8056711.1"/>
    <property type="molecule type" value="Genomic_DNA"/>
</dbReference>
<proteinExistence type="predicted"/>
<evidence type="ECO:0000313" key="2">
    <source>
        <dbReference type="EMBL" id="KAE8056711.1"/>
    </source>
</evidence>
<feature type="compositionally biased region" description="Acidic residues" evidence="1">
    <location>
        <begin position="113"/>
        <end position="122"/>
    </location>
</feature>
<dbReference type="AlphaFoldDB" id="A0A5N6R7T7"/>
<reference evidence="2 3" key="1">
    <citation type="submission" date="2019-06" db="EMBL/GenBank/DDBJ databases">
        <title>A chromosomal-level reference genome of Carpinus fangiana (Coryloideae, Betulaceae).</title>
        <authorList>
            <person name="Yang X."/>
            <person name="Wang Z."/>
            <person name="Zhang L."/>
            <person name="Hao G."/>
            <person name="Liu J."/>
            <person name="Yang Y."/>
        </authorList>
    </citation>
    <scope>NUCLEOTIDE SEQUENCE [LARGE SCALE GENOMIC DNA]</scope>
    <source>
        <strain evidence="2">Cfa_2016G</strain>
        <tissue evidence="2">Leaf</tissue>
    </source>
</reference>
<dbReference type="Pfam" id="PF10253">
    <property type="entry name" value="PRCC"/>
    <property type="match status" value="1"/>
</dbReference>
<organism evidence="2 3">
    <name type="scientific">Carpinus fangiana</name>
    <dbReference type="NCBI Taxonomy" id="176857"/>
    <lineage>
        <taxon>Eukaryota</taxon>
        <taxon>Viridiplantae</taxon>
        <taxon>Streptophyta</taxon>
        <taxon>Embryophyta</taxon>
        <taxon>Tracheophyta</taxon>
        <taxon>Spermatophyta</taxon>
        <taxon>Magnoliopsida</taxon>
        <taxon>eudicotyledons</taxon>
        <taxon>Gunneridae</taxon>
        <taxon>Pentapetalae</taxon>
        <taxon>rosids</taxon>
        <taxon>fabids</taxon>
        <taxon>Fagales</taxon>
        <taxon>Betulaceae</taxon>
        <taxon>Carpinus</taxon>
    </lineage>
</organism>
<evidence type="ECO:0000313" key="3">
    <source>
        <dbReference type="Proteomes" id="UP000327013"/>
    </source>
</evidence>
<accession>A0A5N6R7T7</accession>
<dbReference type="Proteomes" id="UP000327013">
    <property type="component" value="Chromosome 5"/>
</dbReference>
<sequence>MDSLVANYASSDEEGEDQRQQQQEPKSADFPSKPTSPFLFSSLPQPKSSSLFQSLPQPKSKETPSLPIPLSRPKSQNPHQPISNPSSADPKTKRVVLFKPPPIAPYSIKSTDLDDDDDEDEEKERSRRKELESLPVQTPSVKAFLSSILPAAKKSATLGALPSSGTGRRAIVETDALTSSSGGIRAEEDSGTDPNLGTYSYDSYGNYDSGIDQNVGNYDVNYDTYANYQSGIDQNVNVDGQSQYVMSGGDSLNHGDYLSYGNYGKYGSNLADGSVQEMSGTGATGIRVPGKRGRNEVPLEVVEVKQDELMKNRPREDQAKLTGIAFGPAYQAVSTKGKPSKLHKRKHQIGSLYFDMRQKEMELSERRAKGFLTKAETQAKYGW</sequence>
<evidence type="ECO:0000256" key="1">
    <source>
        <dbReference type="SAM" id="MobiDB-lite"/>
    </source>
</evidence>
<feature type="compositionally biased region" description="Basic and acidic residues" evidence="1">
    <location>
        <begin position="123"/>
        <end position="132"/>
    </location>
</feature>
<name>A0A5N6R7T7_9ROSI</name>